<evidence type="ECO:0000313" key="3">
    <source>
        <dbReference type="EMBL" id="MEY7999282.1"/>
    </source>
</evidence>
<dbReference type="RefSeq" id="WP_369703169.1">
    <property type="nucleotide sequence ID" value="NZ_JBGEWD010000002.1"/>
</dbReference>
<dbReference type="Pfam" id="PF20085">
    <property type="entry name" value="TGL"/>
    <property type="match status" value="1"/>
</dbReference>
<accession>A0ABV4BKF8</accession>
<gene>
    <name evidence="3" type="ORF">AB8U03_03545</name>
</gene>
<keyword evidence="3" id="KW-0012">Acyltransferase</keyword>
<dbReference type="InterPro" id="IPR020916">
    <property type="entry name" value="Gln_gamma-glutamylTfrase_bac"/>
</dbReference>
<keyword evidence="4" id="KW-1185">Reference proteome</keyword>
<protein>
    <submittedName>
        <fullName evidence="3">Protein-glutamine gamma-glutamyltransferase</fullName>
        <ecNumber evidence="3">2.3.2.13</ecNumber>
    </submittedName>
</protein>
<proteinExistence type="inferred from homology"/>
<name>A0ABV4BKF8_9CLOT</name>
<dbReference type="GO" id="GO:0003810">
    <property type="term" value="F:protein-glutamine gamma-glutamyltransferase activity"/>
    <property type="evidence" value="ECO:0007669"/>
    <property type="project" value="UniProtKB-EC"/>
</dbReference>
<dbReference type="EC" id="2.3.2.13" evidence="3"/>
<keyword evidence="2" id="KW-0749">Sporulation</keyword>
<dbReference type="HAMAP" id="MF_00727">
    <property type="entry name" value="Tgl"/>
    <property type="match status" value="1"/>
</dbReference>
<evidence type="ECO:0000256" key="2">
    <source>
        <dbReference type="ARBA" id="ARBA00022969"/>
    </source>
</evidence>
<dbReference type="EMBL" id="JBGEWD010000002">
    <property type="protein sequence ID" value="MEY7999282.1"/>
    <property type="molecule type" value="Genomic_DNA"/>
</dbReference>
<comment type="caution">
    <text evidence="3">The sequence shown here is derived from an EMBL/GenBank/DDBJ whole genome shotgun (WGS) entry which is preliminary data.</text>
</comment>
<evidence type="ECO:0000313" key="4">
    <source>
        <dbReference type="Proteomes" id="UP001564657"/>
    </source>
</evidence>
<reference evidence="3 4" key="1">
    <citation type="submission" date="2024-08" db="EMBL/GenBank/DDBJ databases">
        <title>Clostridium lapicellarii sp. nov., and Clostridium renhuaiense sp. nov., two species isolated from the mud in a fermentation cellar used for producing sauce-flavour Chinese liquors.</title>
        <authorList>
            <person name="Yang F."/>
            <person name="Wang H."/>
            <person name="Chen L.Q."/>
            <person name="Zhou N."/>
            <person name="Lu J.J."/>
            <person name="Pu X.X."/>
            <person name="Wan B."/>
            <person name="Wang L."/>
            <person name="Liu S.J."/>
        </authorList>
    </citation>
    <scope>NUCLEOTIDE SEQUENCE [LARGE SCALE GENOMIC DNA]</scope>
    <source>
        <strain evidence="3 4">MT-5</strain>
    </source>
</reference>
<organism evidence="3 4">
    <name type="scientific">Clostridium moutaii</name>
    <dbReference type="NCBI Taxonomy" id="3240932"/>
    <lineage>
        <taxon>Bacteria</taxon>
        <taxon>Bacillati</taxon>
        <taxon>Bacillota</taxon>
        <taxon>Clostridia</taxon>
        <taxon>Eubacteriales</taxon>
        <taxon>Clostridiaceae</taxon>
        <taxon>Clostridium</taxon>
    </lineage>
</organism>
<dbReference type="NCBIfam" id="NF002869">
    <property type="entry name" value="PRK03187.1"/>
    <property type="match status" value="1"/>
</dbReference>
<keyword evidence="1 3" id="KW-0808">Transferase</keyword>
<dbReference type="Proteomes" id="UP001564657">
    <property type="component" value="Unassembled WGS sequence"/>
</dbReference>
<evidence type="ECO:0000256" key="1">
    <source>
        <dbReference type="ARBA" id="ARBA00022679"/>
    </source>
</evidence>
<sequence>MIKISGTELDINTIIDQYKNHSIERYTLNKLFSSVHIYDYNSLDELKFELNMRKNIVNASIELDRSDFSFSVFRKSRCNTDFWERTKQGGFLLKEGVKPSVAINDIYKNSRKYATECATAMVIVYYRAFLDSFSEKFFDATFSRIYLMNWYYVDDHLKLHTSDTIADDLPGDCRYFQNPQVNPLTPEWQGENVIDLGNGKYYGHGIGIRTSDEIIAALNTRRIIWATESAYLLDSAKRPNFQQLAHIY</sequence>